<dbReference type="EMBL" id="JBBNAE010000007">
    <property type="protein sequence ID" value="KAK9110315.1"/>
    <property type="molecule type" value="Genomic_DNA"/>
</dbReference>
<dbReference type="PANTHER" id="PTHR34193:SF1">
    <property type="entry name" value="EXPRESSED PROTEIN"/>
    <property type="match status" value="1"/>
</dbReference>
<evidence type="ECO:0000313" key="3">
    <source>
        <dbReference type="Proteomes" id="UP001417504"/>
    </source>
</evidence>
<feature type="compositionally biased region" description="Basic and acidic residues" evidence="1">
    <location>
        <begin position="218"/>
        <end position="234"/>
    </location>
</feature>
<proteinExistence type="predicted"/>
<protein>
    <submittedName>
        <fullName evidence="2">Uncharacterized protein</fullName>
    </submittedName>
</protein>
<feature type="compositionally biased region" description="Low complexity" evidence="1">
    <location>
        <begin position="128"/>
        <end position="145"/>
    </location>
</feature>
<dbReference type="Proteomes" id="UP001417504">
    <property type="component" value="Unassembled WGS sequence"/>
</dbReference>
<feature type="compositionally biased region" description="Gly residues" evidence="1">
    <location>
        <begin position="109"/>
        <end position="121"/>
    </location>
</feature>
<keyword evidence="3" id="KW-1185">Reference proteome</keyword>
<feature type="region of interest" description="Disordered" evidence="1">
    <location>
        <begin position="1"/>
        <end position="23"/>
    </location>
</feature>
<sequence length="401" mass="44950">MTKLPIQANFPNTNTKHQHHNHKHKTQQQTLLSKPQFTALSLSLSLSLSMSDLKQGLPRIHGYYPSHNHNRFSNPIYENTTTTTTTTASMTNYGRQGRSRAPPRNYENYGGGGIEFGSQKGGGDEESSGVVSPPLWKSSPSSSPSTAETTPLQSHQYYDHHNHYRLLSPESRTQAILRGRQELMEMVKQMPETSYELSLKDLVELPKAEVLGRTTLAEEREKRDGAIVKESERQKWKKYNKNNKNDRGRSVSRSGSTGRNGPFLLKMFFPISLGWKKKTSPPTGTCSKVSPRPMPVPVPVPVPVGEKSEKDWWKKRLTVVGEYGSSRSGSSSSSGGGSINSASTSTTRLSQNFTQEQKERVCTCLLDIHLDKVEQRQRAATEHILKFEAVLHGFSCNYREM</sequence>
<organism evidence="2 3">
    <name type="scientific">Stephania japonica</name>
    <dbReference type="NCBI Taxonomy" id="461633"/>
    <lineage>
        <taxon>Eukaryota</taxon>
        <taxon>Viridiplantae</taxon>
        <taxon>Streptophyta</taxon>
        <taxon>Embryophyta</taxon>
        <taxon>Tracheophyta</taxon>
        <taxon>Spermatophyta</taxon>
        <taxon>Magnoliopsida</taxon>
        <taxon>Ranunculales</taxon>
        <taxon>Menispermaceae</taxon>
        <taxon>Menispermoideae</taxon>
        <taxon>Cissampelideae</taxon>
        <taxon>Stephania</taxon>
    </lineage>
</organism>
<feature type="region of interest" description="Disordered" evidence="1">
    <location>
        <begin position="74"/>
        <end position="150"/>
    </location>
</feature>
<evidence type="ECO:0000313" key="2">
    <source>
        <dbReference type="EMBL" id="KAK9110315.1"/>
    </source>
</evidence>
<feature type="compositionally biased region" description="Low complexity" evidence="1">
    <location>
        <begin position="324"/>
        <end position="345"/>
    </location>
</feature>
<evidence type="ECO:0000256" key="1">
    <source>
        <dbReference type="SAM" id="MobiDB-lite"/>
    </source>
</evidence>
<dbReference type="AlphaFoldDB" id="A0AAP0I7Y1"/>
<accession>A0AAP0I7Y1</accession>
<comment type="caution">
    <text evidence="2">The sequence shown here is derived from an EMBL/GenBank/DDBJ whole genome shotgun (WGS) entry which is preliminary data.</text>
</comment>
<feature type="region of interest" description="Disordered" evidence="1">
    <location>
        <begin position="218"/>
        <end position="258"/>
    </location>
</feature>
<name>A0AAP0I7Y1_9MAGN</name>
<dbReference type="PANTHER" id="PTHR34193">
    <property type="entry name" value="OS11G0199801 PROTEIN"/>
    <property type="match status" value="1"/>
</dbReference>
<reference evidence="2 3" key="1">
    <citation type="submission" date="2024-01" db="EMBL/GenBank/DDBJ databases">
        <title>Genome assemblies of Stephania.</title>
        <authorList>
            <person name="Yang L."/>
        </authorList>
    </citation>
    <scope>NUCLEOTIDE SEQUENCE [LARGE SCALE GENOMIC DNA]</scope>
    <source>
        <strain evidence="2">QJT</strain>
        <tissue evidence="2">Leaf</tissue>
    </source>
</reference>
<feature type="region of interest" description="Disordered" evidence="1">
    <location>
        <begin position="323"/>
        <end position="352"/>
    </location>
</feature>
<gene>
    <name evidence="2" type="ORF">Sjap_018375</name>
</gene>